<dbReference type="InterPro" id="IPR029058">
    <property type="entry name" value="AB_hydrolase_fold"/>
</dbReference>
<accession>G7Z9Q2</accession>
<dbReference type="EMBL" id="FQ311868">
    <property type="protein sequence ID" value="CBS87685.1"/>
    <property type="molecule type" value="Genomic_DNA"/>
</dbReference>
<dbReference type="HOGENOM" id="CLU_584824_0_0_5"/>
<gene>
    <name evidence="2" type="ordered locus">AZOLI_2480</name>
</gene>
<dbReference type="OrthoDB" id="5562330at2"/>
<dbReference type="RefSeq" id="WP_014248671.1">
    <property type="nucleotide sequence ID" value="NC_016622.1"/>
</dbReference>
<protein>
    <recommendedName>
        <fullName evidence="1">Fungal lipase-type domain-containing protein</fullName>
    </recommendedName>
</protein>
<dbReference type="InterPro" id="IPR051218">
    <property type="entry name" value="Sec_MonoDiacylglyc_Lipase"/>
</dbReference>
<dbReference type="InterPro" id="IPR002921">
    <property type="entry name" value="Fungal_lipase-type"/>
</dbReference>
<dbReference type="PANTHER" id="PTHR45856:SF24">
    <property type="entry name" value="FUNGAL LIPASE-LIKE DOMAIN-CONTAINING PROTEIN"/>
    <property type="match status" value="1"/>
</dbReference>
<dbReference type="Pfam" id="PF01764">
    <property type="entry name" value="Lipase_3"/>
    <property type="match status" value="1"/>
</dbReference>
<dbReference type="AlphaFoldDB" id="G7Z9Q2"/>
<organism evidence="2 3">
    <name type="scientific">Azospirillum lipoferum (strain 4B)</name>
    <dbReference type="NCBI Taxonomy" id="862719"/>
    <lineage>
        <taxon>Bacteria</taxon>
        <taxon>Pseudomonadati</taxon>
        <taxon>Pseudomonadota</taxon>
        <taxon>Alphaproteobacteria</taxon>
        <taxon>Rhodospirillales</taxon>
        <taxon>Azospirillaceae</taxon>
        <taxon>Azospirillum</taxon>
    </lineage>
</organism>
<evidence type="ECO:0000313" key="3">
    <source>
        <dbReference type="Proteomes" id="UP000005667"/>
    </source>
</evidence>
<feature type="domain" description="Fungal lipase-type" evidence="1">
    <location>
        <begin position="160"/>
        <end position="314"/>
    </location>
</feature>
<dbReference type="Proteomes" id="UP000005667">
    <property type="component" value="Chromosome"/>
</dbReference>
<dbReference type="GO" id="GO:0006629">
    <property type="term" value="P:lipid metabolic process"/>
    <property type="evidence" value="ECO:0007669"/>
    <property type="project" value="InterPro"/>
</dbReference>
<proteinExistence type="predicted"/>
<evidence type="ECO:0000313" key="2">
    <source>
        <dbReference type="EMBL" id="CBS87685.1"/>
    </source>
</evidence>
<name>G7Z9Q2_AZOL4</name>
<evidence type="ECO:0000259" key="1">
    <source>
        <dbReference type="Pfam" id="PF01764"/>
    </source>
</evidence>
<sequence>MTLPVFGPSYNAVEALEILQIAAAADTFVPLNTPTGQSSLLDPTLSASGAPFDQSTEQDIPSIFYQRWPGDWQAAGGGQWGNWIVDTRLGNQALLAGLASQTEIPTYCLAFRGTMDFLNAIEDFAALPVTALPILDGLQTVIPAAIWNLLSADVQALLNTITLPKSYVDPANTVLAQNAKVHLGFRLALEAMDYLLAELPIEDTTFGKLIVPIDRNSLSGRIRSILLNLGGGKTEINLYVTGHSLGAGMAALAAAWLATQPFPGYTINVKCYSFAQPKPGNDYFSYATNILFQQKNFGFYTLLNSLDTVPQVPLTIQTSGDLNYWQGIEAIATAAEQSSPTAQAIIGKVFDVIASLNLPYNLNYMHAGTPIILNGTPVTTASPETAADIYTFPMNGAETVGYPAYLVNQGSGNGFVPIGQWTNGVTQSAITMNSTASVLWQHMPWTYEQLIVLSPAYQLLAGEAAAS</sequence>
<keyword evidence="3" id="KW-1185">Reference proteome</keyword>
<dbReference type="Gene3D" id="3.40.50.1820">
    <property type="entry name" value="alpha/beta hydrolase"/>
    <property type="match status" value="1"/>
</dbReference>
<dbReference type="PANTHER" id="PTHR45856">
    <property type="entry name" value="ALPHA/BETA-HYDROLASES SUPERFAMILY PROTEIN"/>
    <property type="match status" value="1"/>
</dbReference>
<reference evidence="3" key="1">
    <citation type="journal article" date="2011" name="PLoS Genet.">
        <title>Azospirillum genomes reveal transition of bacteria from aquatic to terrestrial environments.</title>
        <authorList>
            <person name="Wisniewski-Dye F."/>
            <person name="Borziak K."/>
            <person name="Khalsa-Moyers G."/>
            <person name="Alexandre G."/>
            <person name="Sukharnikov L.O."/>
            <person name="Wuichet K."/>
            <person name="Hurst G.B."/>
            <person name="McDonald W.H."/>
            <person name="Robertson J.S."/>
            <person name="Barbe V."/>
            <person name="Calteau A."/>
            <person name="Rouy Z."/>
            <person name="Mangenot S."/>
            <person name="Prigent-Combaret C."/>
            <person name="Normand P."/>
            <person name="Boyer M."/>
            <person name="Siguier P."/>
            <person name="Dessaux Y."/>
            <person name="Elmerich C."/>
            <person name="Condemine G."/>
            <person name="Krishnen G."/>
            <person name="Kennedy I."/>
            <person name="Paterson A.H."/>
            <person name="Gonzalez V."/>
            <person name="Mavingui P."/>
            <person name="Zhulin I.B."/>
        </authorList>
    </citation>
    <scope>NUCLEOTIDE SEQUENCE [LARGE SCALE GENOMIC DNA]</scope>
    <source>
        <strain evidence="3">4B</strain>
    </source>
</reference>
<dbReference type="SUPFAM" id="SSF53474">
    <property type="entry name" value="alpha/beta-Hydrolases"/>
    <property type="match status" value="1"/>
</dbReference>
<dbReference type="KEGG" id="ali:AZOLI_2480"/>